<dbReference type="Proteomes" id="UP000321857">
    <property type="component" value="Chromosome"/>
</dbReference>
<feature type="transmembrane region" description="Helical" evidence="7">
    <location>
        <begin position="364"/>
        <end position="389"/>
    </location>
</feature>
<feature type="transmembrane region" description="Helical" evidence="7">
    <location>
        <begin position="29"/>
        <end position="51"/>
    </location>
</feature>
<dbReference type="PANTHER" id="PTHR10590">
    <property type="entry name" value="SODIUM/NUCLEOSIDE COTRANSPORTER"/>
    <property type="match status" value="1"/>
</dbReference>
<keyword evidence="6 7" id="KW-0472">Membrane</keyword>
<evidence type="ECO:0000256" key="5">
    <source>
        <dbReference type="ARBA" id="ARBA00022989"/>
    </source>
</evidence>
<dbReference type="OrthoDB" id="9766455at2"/>
<comment type="similarity">
    <text evidence="2">Belongs to the concentrative nucleoside transporter (CNT) (TC 2.A.41) family.</text>
</comment>
<accession>A0A516ITZ2</accession>
<feature type="transmembrane region" description="Helical" evidence="7">
    <location>
        <begin position="86"/>
        <end position="109"/>
    </location>
</feature>
<dbReference type="Pfam" id="PF07670">
    <property type="entry name" value="Gate"/>
    <property type="match status" value="1"/>
</dbReference>
<keyword evidence="4 7" id="KW-0812">Transmembrane</keyword>
<evidence type="ECO:0000256" key="2">
    <source>
        <dbReference type="ARBA" id="ARBA00009033"/>
    </source>
</evidence>
<dbReference type="InterPro" id="IPR011642">
    <property type="entry name" value="Gate_dom"/>
</dbReference>
<dbReference type="InterPro" id="IPR011657">
    <property type="entry name" value="CNT_C_dom"/>
</dbReference>
<dbReference type="PANTHER" id="PTHR10590:SF4">
    <property type="entry name" value="SOLUTE CARRIER FAMILY 28 MEMBER 3"/>
    <property type="match status" value="1"/>
</dbReference>
<feature type="domain" description="Concentrative nucleoside transporter C-terminal" evidence="9">
    <location>
        <begin position="196"/>
        <end position="419"/>
    </location>
</feature>
<gene>
    <name evidence="11" type="ORF">FMM02_10530</name>
</gene>
<evidence type="ECO:0000313" key="12">
    <source>
        <dbReference type="Proteomes" id="UP000321857"/>
    </source>
</evidence>
<dbReference type="KEGG" id="sxa:FMM02_10530"/>
<evidence type="ECO:0000256" key="4">
    <source>
        <dbReference type="ARBA" id="ARBA00022692"/>
    </source>
</evidence>
<comment type="subcellular location">
    <subcellularLocation>
        <location evidence="1">Cell membrane</location>
        <topology evidence="1">Multi-pass membrane protein</topology>
    </subcellularLocation>
</comment>
<evidence type="ECO:0000259" key="10">
    <source>
        <dbReference type="Pfam" id="PF07670"/>
    </source>
</evidence>
<organism evidence="11 12">
    <name type="scientific">Sphingomonas xanthus</name>
    <dbReference type="NCBI Taxonomy" id="2594473"/>
    <lineage>
        <taxon>Bacteria</taxon>
        <taxon>Pseudomonadati</taxon>
        <taxon>Pseudomonadota</taxon>
        <taxon>Alphaproteobacteria</taxon>
        <taxon>Sphingomonadales</taxon>
        <taxon>Sphingomonadaceae</taxon>
        <taxon>Sphingomonas</taxon>
    </lineage>
</organism>
<evidence type="ECO:0000256" key="6">
    <source>
        <dbReference type="ARBA" id="ARBA00023136"/>
    </source>
</evidence>
<dbReference type="RefSeq" id="WP_147494795.1">
    <property type="nucleotide sequence ID" value="NZ_CP041659.1"/>
</dbReference>
<evidence type="ECO:0000256" key="1">
    <source>
        <dbReference type="ARBA" id="ARBA00004651"/>
    </source>
</evidence>
<reference evidence="11 12" key="1">
    <citation type="submission" date="2019-07" db="EMBL/GenBank/DDBJ databases">
        <title>Sphingomonas AE3 Genome sequencing and assembly.</title>
        <authorList>
            <person name="Kim H."/>
        </authorList>
    </citation>
    <scope>NUCLEOTIDE SEQUENCE [LARGE SCALE GENOMIC DNA]</scope>
    <source>
        <strain evidence="11 12">AE3</strain>
    </source>
</reference>
<feature type="transmembrane region" description="Helical" evidence="7">
    <location>
        <begin position="401"/>
        <end position="422"/>
    </location>
</feature>
<feature type="domain" description="Nucleoside transporter/FeoB GTPase Gate" evidence="10">
    <location>
        <begin position="92"/>
        <end position="191"/>
    </location>
</feature>
<evidence type="ECO:0000313" key="11">
    <source>
        <dbReference type="EMBL" id="QDP20347.1"/>
    </source>
</evidence>
<dbReference type="Pfam" id="PF01773">
    <property type="entry name" value="Nucleos_tra2_N"/>
    <property type="match status" value="1"/>
</dbReference>
<keyword evidence="5 7" id="KW-1133">Transmembrane helix</keyword>
<dbReference type="InterPro" id="IPR008276">
    <property type="entry name" value="C_nuclsd_transpt"/>
</dbReference>
<feature type="transmembrane region" description="Helical" evidence="7">
    <location>
        <begin position="269"/>
        <end position="291"/>
    </location>
</feature>
<evidence type="ECO:0000259" key="9">
    <source>
        <dbReference type="Pfam" id="PF07662"/>
    </source>
</evidence>
<feature type="transmembrane region" description="Helical" evidence="7">
    <location>
        <begin position="6"/>
        <end position="22"/>
    </location>
</feature>
<evidence type="ECO:0000259" key="8">
    <source>
        <dbReference type="Pfam" id="PF01773"/>
    </source>
</evidence>
<dbReference type="GO" id="GO:0005886">
    <property type="term" value="C:plasma membrane"/>
    <property type="evidence" value="ECO:0007669"/>
    <property type="project" value="UniProtKB-SubCell"/>
</dbReference>
<proteinExistence type="inferred from homology"/>
<feature type="transmembrane region" description="Helical" evidence="7">
    <location>
        <begin position="166"/>
        <end position="187"/>
    </location>
</feature>
<keyword evidence="12" id="KW-1185">Reference proteome</keyword>
<dbReference type="GO" id="GO:0005337">
    <property type="term" value="F:nucleoside transmembrane transporter activity"/>
    <property type="evidence" value="ECO:0007669"/>
    <property type="project" value="InterPro"/>
</dbReference>
<feature type="transmembrane region" description="Helical" evidence="7">
    <location>
        <begin position="193"/>
        <end position="212"/>
    </location>
</feature>
<keyword evidence="3" id="KW-1003">Cell membrane</keyword>
<sequence>MNQLLGLVGLAVIILIAVIFSSNRKAIRLRVVGAAFALQALLAFLVLRTPWGRAAIQWMSDGVANLLGYATKGTEFLFGPTASNPLANTFAIAALPVIIFFASLVAILYHLGIMQRVVRWVGGAIGKVTGISRVESLGAAANIFVGQSESPLVVRPYLAALPPSHLFTLMTVGMAGVAGTILAAYAGLLGNEYLPYLLAAAFMSAPGGILMAKLIMPDEPAGENELALEGGGVAAAPEDQIEVHTFEEGERPANIIMAAAQGAQTGVKLAVAVGAMVLSFVALVALANGILGGIGGWFGYPELSFQQVVGTLFSPVMYLIGIPWSEAGAAGGLFGTKIVLNEFVAFIDLGAMEAGALSDRSRAIITFALCGFANFSSIAIQMAVTGNLAPNQRPMIAKLGLRALLAGSLANLMSAALAGLMIS</sequence>
<dbReference type="AlphaFoldDB" id="A0A516ITZ2"/>
<evidence type="ECO:0000256" key="3">
    <source>
        <dbReference type="ARBA" id="ARBA00022475"/>
    </source>
</evidence>
<dbReference type="Pfam" id="PF07662">
    <property type="entry name" value="Nucleos_tra2_C"/>
    <property type="match status" value="1"/>
</dbReference>
<dbReference type="GO" id="GO:0015293">
    <property type="term" value="F:symporter activity"/>
    <property type="evidence" value="ECO:0007669"/>
    <property type="project" value="TreeGrafter"/>
</dbReference>
<name>A0A516ITZ2_9SPHN</name>
<dbReference type="InterPro" id="IPR002668">
    <property type="entry name" value="CNT_N_dom"/>
</dbReference>
<protein>
    <submittedName>
        <fullName evidence="11">NupC/NupG family nucleoside CNT transporter</fullName>
    </submittedName>
</protein>
<evidence type="ECO:0000256" key="7">
    <source>
        <dbReference type="SAM" id="Phobius"/>
    </source>
</evidence>
<dbReference type="EMBL" id="CP041659">
    <property type="protein sequence ID" value="QDP20347.1"/>
    <property type="molecule type" value="Genomic_DNA"/>
</dbReference>
<feature type="domain" description="Concentrative nucleoside transporter N-terminal" evidence="8">
    <location>
        <begin position="8"/>
        <end position="80"/>
    </location>
</feature>